<proteinExistence type="inferred from homology"/>
<evidence type="ECO:0000256" key="2">
    <source>
        <dbReference type="ARBA" id="ARBA00007613"/>
    </source>
</evidence>
<dbReference type="PANTHER" id="PTHR30026">
    <property type="entry name" value="OUTER MEMBRANE PROTEIN TOLC"/>
    <property type="match status" value="1"/>
</dbReference>
<dbReference type="GO" id="GO:0015288">
    <property type="term" value="F:porin activity"/>
    <property type="evidence" value="ECO:0007669"/>
    <property type="project" value="TreeGrafter"/>
</dbReference>
<evidence type="ECO:0000256" key="7">
    <source>
        <dbReference type="ARBA" id="ARBA00023237"/>
    </source>
</evidence>
<feature type="region of interest" description="Disordered" evidence="8">
    <location>
        <begin position="482"/>
        <end position="505"/>
    </location>
</feature>
<keyword evidence="3" id="KW-0813">Transport</keyword>
<dbReference type="GO" id="GO:0009279">
    <property type="term" value="C:cell outer membrane"/>
    <property type="evidence" value="ECO:0007669"/>
    <property type="project" value="UniProtKB-SubCell"/>
</dbReference>
<evidence type="ECO:0000256" key="8">
    <source>
        <dbReference type="SAM" id="MobiDB-lite"/>
    </source>
</evidence>
<organism evidence="10 11">
    <name type="scientific">Litorimonas taeanensis</name>
    <dbReference type="NCBI Taxonomy" id="568099"/>
    <lineage>
        <taxon>Bacteria</taxon>
        <taxon>Pseudomonadati</taxon>
        <taxon>Pseudomonadota</taxon>
        <taxon>Alphaproteobacteria</taxon>
        <taxon>Maricaulales</taxon>
        <taxon>Robiginitomaculaceae</taxon>
    </lineage>
</organism>
<dbReference type="GO" id="GO:0015562">
    <property type="term" value="F:efflux transmembrane transporter activity"/>
    <property type="evidence" value="ECO:0007669"/>
    <property type="project" value="InterPro"/>
</dbReference>
<keyword evidence="5" id="KW-0812">Transmembrane</keyword>
<evidence type="ECO:0000313" key="10">
    <source>
        <dbReference type="EMBL" id="RKQ71745.1"/>
    </source>
</evidence>
<keyword evidence="11" id="KW-1185">Reference proteome</keyword>
<evidence type="ECO:0000256" key="6">
    <source>
        <dbReference type="ARBA" id="ARBA00023136"/>
    </source>
</evidence>
<dbReference type="Gene3D" id="1.20.1600.10">
    <property type="entry name" value="Outer membrane efflux proteins (OEP)"/>
    <property type="match status" value="1"/>
</dbReference>
<dbReference type="InParanoid" id="A0A420WLJ1"/>
<keyword evidence="7" id="KW-0998">Cell outer membrane</keyword>
<evidence type="ECO:0000256" key="9">
    <source>
        <dbReference type="SAM" id="SignalP"/>
    </source>
</evidence>
<comment type="similarity">
    <text evidence="2">Belongs to the outer membrane factor (OMF) (TC 1.B.17) family.</text>
</comment>
<dbReference type="InterPro" id="IPR010130">
    <property type="entry name" value="T1SS_OMP_TolC"/>
</dbReference>
<evidence type="ECO:0000313" key="11">
    <source>
        <dbReference type="Proteomes" id="UP000282211"/>
    </source>
</evidence>
<gene>
    <name evidence="10" type="ORF">DES40_1074</name>
</gene>
<dbReference type="SUPFAM" id="SSF56954">
    <property type="entry name" value="Outer membrane efflux proteins (OEP)"/>
    <property type="match status" value="1"/>
</dbReference>
<keyword evidence="6" id="KW-0472">Membrane</keyword>
<dbReference type="GO" id="GO:1990281">
    <property type="term" value="C:efflux pump complex"/>
    <property type="evidence" value="ECO:0007669"/>
    <property type="project" value="TreeGrafter"/>
</dbReference>
<name>A0A420WLJ1_9PROT</name>
<evidence type="ECO:0000256" key="3">
    <source>
        <dbReference type="ARBA" id="ARBA00022448"/>
    </source>
</evidence>
<dbReference type="PANTHER" id="PTHR30026:SF22">
    <property type="entry name" value="OUTER MEMBRANE EFFLUX PROTEIN"/>
    <property type="match status" value="1"/>
</dbReference>
<dbReference type="Pfam" id="PF02321">
    <property type="entry name" value="OEP"/>
    <property type="match status" value="2"/>
</dbReference>
<feature type="chain" id="PRO_5019537035" evidence="9">
    <location>
        <begin position="20"/>
        <end position="505"/>
    </location>
</feature>
<keyword evidence="9" id="KW-0732">Signal</keyword>
<sequence length="505" mass="54468">MTVFASSLCGLGFSSLAQAETLSETLASVYNKNPQLLAARAQLREVDESYIQARAQGRFTIDASGQYSRTVLDGPDTGSAQSVGLTPPSPATADNRFYYAPSQGQVQIIQPIYQGGRVKALKAQAKSGILAQREILRATENQLFLAAANAYLDVQLADETARIRRNNIRVLDRQLSAANERFDVGQGTRTDIAQSESRLAAAEAGLAQADADLQIARAAYKRLVGRMPIDLQPAPVFKTPATVDEAMRLARENNPELFAAYFNEEAGESAIDAAKAAGRPTVSLNGSVAAQRGQLLGFEEAETASLTANITIPIFSGGLNSSRVRQAKHAKTRLSFEARDREREIDERVMQAWARRQAAEASLLASEKQVSSAEIAFQGVSLEQEVGTRTQLDVLDAEQELLNAKLALINAERNLNSAQFLLLATIGVFDADGIQLAVDNLYDPKANFETIRDDGLSRFVDKAIVKPVTSWAQDVDDVISVSPKSDEAEASGLGSDAMDESALDK</sequence>
<evidence type="ECO:0000256" key="1">
    <source>
        <dbReference type="ARBA" id="ARBA00004442"/>
    </source>
</evidence>
<comment type="subcellular location">
    <subcellularLocation>
        <location evidence="1">Cell outer membrane</location>
    </subcellularLocation>
</comment>
<protein>
    <submittedName>
        <fullName evidence="10">Outer membrane protein</fullName>
    </submittedName>
</protein>
<comment type="caution">
    <text evidence="10">The sequence shown here is derived from an EMBL/GenBank/DDBJ whole genome shotgun (WGS) entry which is preliminary data.</text>
</comment>
<dbReference type="EMBL" id="RBII01000001">
    <property type="protein sequence ID" value="RKQ71745.1"/>
    <property type="molecule type" value="Genomic_DNA"/>
</dbReference>
<accession>A0A420WLJ1</accession>
<dbReference type="NCBIfam" id="TIGR01844">
    <property type="entry name" value="type_I_sec_TolC"/>
    <property type="match status" value="1"/>
</dbReference>
<dbReference type="InterPro" id="IPR003423">
    <property type="entry name" value="OMP_efflux"/>
</dbReference>
<feature type="signal peptide" evidence="9">
    <location>
        <begin position="1"/>
        <end position="19"/>
    </location>
</feature>
<dbReference type="Proteomes" id="UP000282211">
    <property type="component" value="Unassembled WGS sequence"/>
</dbReference>
<keyword evidence="4" id="KW-1134">Transmembrane beta strand</keyword>
<evidence type="ECO:0000256" key="4">
    <source>
        <dbReference type="ARBA" id="ARBA00022452"/>
    </source>
</evidence>
<dbReference type="InterPro" id="IPR051906">
    <property type="entry name" value="TolC-like"/>
</dbReference>
<evidence type="ECO:0000256" key="5">
    <source>
        <dbReference type="ARBA" id="ARBA00022692"/>
    </source>
</evidence>
<dbReference type="FunCoup" id="A0A420WLJ1">
    <property type="interactions" value="229"/>
</dbReference>
<dbReference type="AlphaFoldDB" id="A0A420WLJ1"/>
<reference evidence="10 11" key="1">
    <citation type="submission" date="2018-10" db="EMBL/GenBank/DDBJ databases">
        <title>Genomic Encyclopedia of Type Strains, Phase IV (KMG-IV): sequencing the most valuable type-strain genomes for metagenomic binning, comparative biology and taxonomic classification.</title>
        <authorList>
            <person name="Goeker M."/>
        </authorList>
    </citation>
    <scope>NUCLEOTIDE SEQUENCE [LARGE SCALE GENOMIC DNA]</scope>
    <source>
        <strain evidence="10 11">DSM 22008</strain>
    </source>
</reference>